<comment type="caution">
    <text evidence="1">The sequence shown here is derived from an EMBL/GenBank/DDBJ whole genome shotgun (WGS) entry which is preliminary data.</text>
</comment>
<evidence type="ECO:0000313" key="2">
    <source>
        <dbReference type="Proteomes" id="UP001367508"/>
    </source>
</evidence>
<dbReference type="EMBL" id="JAYMYQ010000011">
    <property type="protein sequence ID" value="KAK7306350.1"/>
    <property type="molecule type" value="Genomic_DNA"/>
</dbReference>
<accession>A0AAN9PNN4</accession>
<dbReference type="Proteomes" id="UP001367508">
    <property type="component" value="Unassembled WGS sequence"/>
</dbReference>
<sequence>MLTCAGMNAKQRECTCIILHEEFKIGFFPFVDIHHRRVLPSLNLPLAVSKEDLRANVLARGNVFNSEYSGIYYGLLTHFPKTCCTMGQEFYKEGKRTVQKWKYKMYQKPGSDPNQPSYESELRTELDESVWATGLVLARITVFSRNHFRIHDHKGTLALTFILEHLYEV</sequence>
<evidence type="ECO:0000313" key="1">
    <source>
        <dbReference type="EMBL" id="KAK7306350.1"/>
    </source>
</evidence>
<reference evidence="1 2" key="1">
    <citation type="submission" date="2024-01" db="EMBL/GenBank/DDBJ databases">
        <title>The genomes of 5 underutilized Papilionoideae crops provide insights into root nodulation and disease resistanc.</title>
        <authorList>
            <person name="Jiang F."/>
        </authorList>
    </citation>
    <scope>NUCLEOTIDE SEQUENCE [LARGE SCALE GENOMIC DNA]</scope>
    <source>
        <strain evidence="1">LVBAO_FW01</strain>
        <tissue evidence="1">Leaves</tissue>
    </source>
</reference>
<keyword evidence="2" id="KW-1185">Reference proteome</keyword>
<name>A0AAN9PNN4_CANGL</name>
<protein>
    <submittedName>
        <fullName evidence="1">Uncharacterized protein</fullName>
    </submittedName>
</protein>
<dbReference type="AlphaFoldDB" id="A0AAN9PNN4"/>
<gene>
    <name evidence="1" type="ORF">VNO77_44283</name>
</gene>
<proteinExistence type="predicted"/>
<organism evidence="1 2">
    <name type="scientific">Canavalia gladiata</name>
    <name type="common">Sword bean</name>
    <name type="synonym">Dolichos gladiatus</name>
    <dbReference type="NCBI Taxonomy" id="3824"/>
    <lineage>
        <taxon>Eukaryota</taxon>
        <taxon>Viridiplantae</taxon>
        <taxon>Streptophyta</taxon>
        <taxon>Embryophyta</taxon>
        <taxon>Tracheophyta</taxon>
        <taxon>Spermatophyta</taxon>
        <taxon>Magnoliopsida</taxon>
        <taxon>eudicotyledons</taxon>
        <taxon>Gunneridae</taxon>
        <taxon>Pentapetalae</taxon>
        <taxon>rosids</taxon>
        <taxon>fabids</taxon>
        <taxon>Fabales</taxon>
        <taxon>Fabaceae</taxon>
        <taxon>Papilionoideae</taxon>
        <taxon>50 kb inversion clade</taxon>
        <taxon>NPAAA clade</taxon>
        <taxon>indigoferoid/millettioid clade</taxon>
        <taxon>Phaseoleae</taxon>
        <taxon>Canavalia</taxon>
    </lineage>
</organism>